<dbReference type="Proteomes" id="UP001143307">
    <property type="component" value="Unassembled WGS sequence"/>
</dbReference>
<evidence type="ECO:0000313" key="2">
    <source>
        <dbReference type="EMBL" id="MCX2975120.1"/>
    </source>
</evidence>
<keyword evidence="1" id="KW-0732">Signal</keyword>
<organism evidence="2 3">
    <name type="scientific">Candidatus Seongchinamella marina</name>
    <dbReference type="NCBI Taxonomy" id="2518990"/>
    <lineage>
        <taxon>Bacteria</taxon>
        <taxon>Pseudomonadati</taxon>
        <taxon>Pseudomonadota</taxon>
        <taxon>Gammaproteobacteria</taxon>
        <taxon>Cellvibrionales</taxon>
        <taxon>Halieaceae</taxon>
        <taxon>Seongchinamella</taxon>
    </lineage>
</organism>
<feature type="signal peptide" evidence="1">
    <location>
        <begin position="1"/>
        <end position="22"/>
    </location>
</feature>
<evidence type="ECO:0000313" key="3">
    <source>
        <dbReference type="Proteomes" id="UP001143307"/>
    </source>
</evidence>
<accession>A0ABT3SYV6</accession>
<proteinExistence type="predicted"/>
<comment type="caution">
    <text evidence="2">The sequence shown here is derived from an EMBL/GenBank/DDBJ whole genome shotgun (WGS) entry which is preliminary data.</text>
</comment>
<keyword evidence="3" id="KW-1185">Reference proteome</keyword>
<dbReference type="EMBL" id="SHNP01000006">
    <property type="protein sequence ID" value="MCX2975120.1"/>
    <property type="molecule type" value="Genomic_DNA"/>
</dbReference>
<gene>
    <name evidence="2" type="ORF">EYC87_16170</name>
</gene>
<sequence>MNIFQQSGLAIVLGMLSISAFGQTAQGSLGATSSGAMKVEVEVKDQIQVTAIDSIDLTYNAADTGGLTGSTEFCVYVNGSGEYTMKVGTAGGGAYKLAGAASGNTDEIIYTVKVAGAASGNGAAGSLAAVTWDTSSTTYKGYNTRDCSSNDNAKIEISITDQELREATTDDYAQTVAVVVTPS</sequence>
<evidence type="ECO:0000256" key="1">
    <source>
        <dbReference type="SAM" id="SignalP"/>
    </source>
</evidence>
<reference evidence="2" key="1">
    <citation type="submission" date="2019-02" db="EMBL/GenBank/DDBJ databases">
        <authorList>
            <person name="Li S.-H."/>
        </authorList>
    </citation>
    <scope>NUCLEOTIDE SEQUENCE</scope>
    <source>
        <strain evidence="2">IMCC8485</strain>
    </source>
</reference>
<feature type="chain" id="PRO_5046940508" evidence="1">
    <location>
        <begin position="23"/>
        <end position="183"/>
    </location>
</feature>
<protein>
    <submittedName>
        <fullName evidence="2">Uncharacterized protein</fullName>
    </submittedName>
</protein>
<dbReference type="RefSeq" id="WP_279253781.1">
    <property type="nucleotide sequence ID" value="NZ_SHNP01000006.1"/>
</dbReference>
<name>A0ABT3SYV6_9GAMM</name>